<feature type="chain" id="PRO_5045586176" evidence="9">
    <location>
        <begin position="18"/>
        <end position="2867"/>
    </location>
</feature>
<protein>
    <submittedName>
        <fullName evidence="14">Serine-rich adhesin for platelets isoform X3</fullName>
    </submittedName>
</protein>
<evidence type="ECO:0000256" key="5">
    <source>
        <dbReference type="ARBA" id="ARBA00023157"/>
    </source>
</evidence>
<sequence length="2867" mass="310497">MWIDLLLIYLLVELTEATSDGERRLNTKLINFLKSSLYIEKRFRRDLLSQVNGKGNIVFEDNCHPSIPLVSCEKNYCDFASCPNFPNAECHLNLCGKCEPVYYFEGNKVDCYDFQTNSPPHISPKTNEIKFDDNCTSDVPLVTCSNNPCKAHKCNSYPNAECHVNLCGTCEANFYVNGQQVLCNTTQTNDQLSQCFKERQRIIENKNLNKFVVDCDLNGAYKPLQCWPFVGLCWCVNKNGEEMFGTRSYFPNKPNCEILLEDCRSKEYGCCPDNKTAAQGFHHQGCSNVIKSCQVSLFGCCDDQITFAKGPNQKGCSRLVSKCEHLRSIAQQIFSFQPQCDKQGHFNPIQCWDTLDQCWCVNKDGIELKGTRLKGKQPDCSAVACEDKSNDCHRFAIVPGFCFRLKRYMTEYCRKSCGFCKEVSVVKHEPVRRGCSSPFGCCSDYISPAKGPDSYMCPLYSSVCSMPKVVGECYGYFPRYFYNQETNTCELFVYGGCRGNGNNFADLNECEEKCLEELTPTKVSTTQLAELGIDMNVKETNKIITSDDFNVLAGPLIECANKFGCCEDGITPALGNDFQGCPRYMSFCEMPPASGSCTDNTIKYFYNPEKMLCEDFFYGGCGGNANNFESVELCMNECNNKMIELKKQNVALNTHQIATTIQTTNDQTAFTGQTFLTEETSDDLSSKKYIHTELTLSNHNEMTINNDLFSTVDPVASSEEIISSVPSKNYGSTNKLIELSVSSTNEVNYIRGSANIVTESSSSLPNDLTANDVLSSTIEPLATTEVATFSVLPKGYDSTNGVIELSMYSTDEVNSIKDSTEKVTESRSSLPNDLTADDVLSSTNEPIATTEKVAFSVSSKGYDSTDKVTELSLTDKVNSIKNSTEIVTESSSLLPNDLTANDVLSSTIEPIATTEKVAFSVSSKRYDSTDKVMELSMSSTDEVNSIKDSTEIVTESSSSLPNHLTANDVLSSTIEPIATTEKIAFSVSSKGYGSTDKMIGLALTDEVNSIKESTEIVTELSSLLPNDLTVNDVLSSTIEPMATTKEVVFSVSSKGYDLTIGEIELSMSSTDEVNSIKDSADIITESRSSLPNDLTTNDVLSSTIEPMATTKEVAFSVSSKEYISTDMVTELSLTDKVNSLKDSTEIVTESSSLLPKDLTANDVLSSTIEPIATTEKVAFSVSSNGYDPIDKVMELSMSSTDEVNSIKDSTEIVTESSSLLRNDLTPNDILSSTIEPISTTEEVAVSVSSKGYDSTNGVIELSMSSTDEVNSIKDSANIVTESSSSLPNDLTTIDVLSSTIDPLATTEEIAFSVSSTGYDSTDKVIELSLTDEVKSIKDSADIVTELGSSLPNDLTEIVTESSSLLPKDLTANDVLSSTIEPIATTEHVAFSVLSKGYNSTNKVMKLSMSSTDEVNTIKDSTEIVTESSSLLRSDSTVNNILFSTIEPITITEEIALSVSSTGYDSTDKVIELSLTDEVNSIKESTEIVTELSSSLPNDLTANDVLSSTIKPLLSIKEVALSVSSKECDSTDKANELSLTDKVNSIKDSTEIVTESSSSLPNDLIGNDVLSSTIEPLATTEVVAFSVLSKGYDSTNGVIELSMSLTDEINSIKHFAEIVTEPSSLLPNDLTANDALYSTIEPVATTEEIALSVSSTGYDSTDKVIELSLTDEVKPMKVSTDIVTESSSSLPNDLTVNDVLSSTFEPMATTKEVAFSVSSIEYVSTDMVTEFSLTDKVNSIIDSTEIVTESSSLMPKDLTVNDVLSSTIEPIATTEQVAFSVSSKGYDSTDKVIELSMSSTDEVNSMKDSRDIVTESSSSLPNDLTVNNVLSSTIEPKAITEEVAVSVSSKGYDSAIGVIEFSMSSTDEVSFIKESTEIVTESSSSLPNNLIGNDFLSSTIEPLATTEVVALSVSPKGYDSTNGVIELSMSSTDEVKSMKDAADIVTESSSSLPNDLTVNNVLPSTIEPLAATEEIAFSVSSKGFDSTDKVTELSFTDEVNLIKVSTEIVTESSSSLPNNLIGNDVLSSTIEPLATAEVVAFSVSPKGYDSTNEVIELSMSSTDEVNSMKDSANIVTESSSSLPNDLTTIDVLSSTINPLATTEEIAFSVSSTGYDSADKVIELSFTDEVNFIKVSTEIVAESSSLLPNVSTGNNVLSSTIEPIATTEKVAFSVSSNGYDPIDKVMELSMSSTDEVNSIKDSTEIVTESSSLLRNDLTPNDILSSTIEPISTTEEVAVSVSSKGYDSTNGVIELSMSSTDEVNSIKDSANIVTESSSSLPNDLTTIDVLSSTIDPLATTEEIAFSVSSTGYDSADKVIELSFTDEVNFIKVSTEIVAESSSLLPNVSTGNNVLSSTIEPIATTEEIAFSVLSKGFDSTNKLSEFALTDEVNSIKESTEIVTESSSSLPNDLTVNDVSSSIIEPLVSTEKVVFSETSGSVSENIEFFMPSTDNVSTTEDSLASLFKKSSSSLNKLNSLLSSSQVAAISTTVSTLSSKRFFGGIIKSDKNNDDGNGFLSGSEISEIHNDILNTYNLTSSLQHSESTTNSPKVKSDNFKSIVEDIIQPTTPSSLDSSISLSHVCKLPFNKGQCTMLSPRYYYNSLLNQCLLFVYGGCGGNGNNFKTENECSMKCSNKSLIRENDLNTNKKCGSLYGCCLDNINGARGPNFLGCPKYNSSCDYPPAYGPCRANLARWFYDGRKKECNTFSWGGCEGNENSFETEVDCLLQCGDDKQEYTDIFDESLETVLYPGCESDYGCCSDGLNKAKGPNQEGCPVYASECDMPNVPGNGNERLIRYIYDGLKRKCNAFVYSGKGGNLNNFVSITECEKKCEKSCEDSLPSYCAEWKNLNFCTDRPTIMNEYCKKTCNMCT</sequence>
<name>A0ABM4CN93_HYDVU</name>
<dbReference type="CDD" id="cd22632">
    <property type="entry name" value="Kunitz_ELP-like"/>
    <property type="match status" value="1"/>
</dbReference>
<dbReference type="GeneID" id="101239976"/>
<evidence type="ECO:0000259" key="11">
    <source>
        <dbReference type="PROSITE" id="PS51162"/>
    </source>
</evidence>
<feature type="domain" description="BPTI/Kunitz inhibitor" evidence="10">
    <location>
        <begin position="2579"/>
        <end position="2629"/>
    </location>
</feature>
<dbReference type="RefSeq" id="XP_065663299.1">
    <property type="nucleotide sequence ID" value="XM_065807227.1"/>
</dbReference>
<dbReference type="SUPFAM" id="SSF57362">
    <property type="entry name" value="BPTI-like"/>
    <property type="match status" value="5"/>
</dbReference>
<dbReference type="InterPro" id="IPR000716">
    <property type="entry name" value="Thyroglobulin_1"/>
</dbReference>
<dbReference type="Gene3D" id="4.10.800.10">
    <property type="entry name" value="Thyroglobulin type-1"/>
    <property type="match status" value="2"/>
</dbReference>
<dbReference type="CDD" id="cd00191">
    <property type="entry name" value="TY"/>
    <property type="match status" value="2"/>
</dbReference>
<evidence type="ECO:0000313" key="13">
    <source>
        <dbReference type="Proteomes" id="UP001652625"/>
    </source>
</evidence>
<dbReference type="Pfam" id="PF00086">
    <property type="entry name" value="Thyroglobulin_1"/>
    <property type="match status" value="2"/>
</dbReference>
<dbReference type="Gene3D" id="4.10.410.10">
    <property type="entry name" value="Pancreatic trypsin inhibitor Kunitz domain"/>
    <property type="match status" value="5"/>
</dbReference>
<dbReference type="SUPFAM" id="SSF57610">
    <property type="entry name" value="Thyroglobulin type-1 domain"/>
    <property type="match status" value="2"/>
</dbReference>
<keyword evidence="4" id="KW-0722">Serine protease inhibitor</keyword>
<evidence type="ECO:0000259" key="12">
    <source>
        <dbReference type="PROSITE" id="PS51670"/>
    </source>
</evidence>
<dbReference type="InterPro" id="IPR002223">
    <property type="entry name" value="Kunitz_BPTI"/>
</dbReference>
<dbReference type="PROSITE" id="PS50279">
    <property type="entry name" value="BPTI_KUNITZ_2"/>
    <property type="match status" value="5"/>
</dbReference>
<evidence type="ECO:0000256" key="7">
    <source>
        <dbReference type="PROSITE-ProRule" id="PRU01005"/>
    </source>
</evidence>
<feature type="domain" description="BPTI/Kunitz inhibitor" evidence="10">
    <location>
        <begin position="2675"/>
        <end position="2725"/>
    </location>
</feature>
<dbReference type="Proteomes" id="UP001652625">
    <property type="component" value="Chromosome 10"/>
</dbReference>
<keyword evidence="2" id="KW-0964">Secreted</keyword>
<keyword evidence="13" id="KW-1185">Reference proteome</keyword>
<dbReference type="PROSITE" id="PS51670">
    <property type="entry name" value="SHKT"/>
    <property type="match status" value="2"/>
</dbReference>
<keyword evidence="5 6" id="KW-1015">Disulfide bond</keyword>
<dbReference type="PANTHER" id="PTHR10083:SF374">
    <property type="entry name" value="BPTI_KUNITZ INHIBITOR DOMAIN-CONTAINING PROTEIN"/>
    <property type="match status" value="1"/>
</dbReference>
<evidence type="ECO:0000256" key="3">
    <source>
        <dbReference type="ARBA" id="ARBA00022690"/>
    </source>
</evidence>
<evidence type="ECO:0000256" key="2">
    <source>
        <dbReference type="ARBA" id="ARBA00022525"/>
    </source>
</evidence>
<dbReference type="Pfam" id="PF00014">
    <property type="entry name" value="Kunitz_BPTI"/>
    <property type="match status" value="5"/>
</dbReference>
<evidence type="ECO:0000259" key="10">
    <source>
        <dbReference type="PROSITE" id="PS50279"/>
    </source>
</evidence>
<evidence type="ECO:0000256" key="9">
    <source>
        <dbReference type="SAM" id="SignalP"/>
    </source>
</evidence>
<feature type="domain" description="BPTI/Kunitz inhibitor" evidence="10">
    <location>
        <begin position="464"/>
        <end position="514"/>
    </location>
</feature>
<feature type="disulfide bond" evidence="6">
    <location>
        <begin position="360"/>
        <end position="380"/>
    </location>
</feature>
<feature type="signal peptide" evidence="9">
    <location>
        <begin position="1"/>
        <end position="17"/>
    </location>
</feature>
<dbReference type="PANTHER" id="PTHR10083">
    <property type="entry name" value="KUNITZ-TYPE PROTEASE INHIBITOR-RELATED"/>
    <property type="match status" value="1"/>
</dbReference>
<feature type="domain" description="Thyroglobulin type-1" evidence="11">
    <location>
        <begin position="192"/>
        <end position="256"/>
    </location>
</feature>
<comment type="caution">
    <text evidence="7">Lacks conserved residue(s) required for the propagation of feature annotation.</text>
</comment>
<comment type="subcellular location">
    <subcellularLocation>
        <location evidence="1">Secreted</location>
    </subcellularLocation>
</comment>
<keyword evidence="9" id="KW-0732">Signal</keyword>
<feature type="domain" description="BPTI/Kunitz inhibitor" evidence="10">
    <location>
        <begin position="588"/>
        <end position="638"/>
    </location>
</feature>
<dbReference type="PROSITE" id="PS51162">
    <property type="entry name" value="THYROGLOBULIN_1_2"/>
    <property type="match status" value="2"/>
</dbReference>
<evidence type="ECO:0000313" key="14">
    <source>
        <dbReference type="RefSeq" id="XP_065663299.1"/>
    </source>
</evidence>
<dbReference type="InterPro" id="IPR036857">
    <property type="entry name" value="Thyroglobulin_1_sf"/>
</dbReference>
<feature type="disulfide bond" evidence="6">
    <location>
        <begin position="351"/>
        <end position="358"/>
    </location>
</feature>
<feature type="region of interest" description="Disordered" evidence="8">
    <location>
        <begin position="819"/>
        <end position="838"/>
    </location>
</feature>
<feature type="domain" description="ShKT" evidence="12">
    <location>
        <begin position="385"/>
        <end position="420"/>
    </location>
</feature>
<dbReference type="Pfam" id="PF01549">
    <property type="entry name" value="ShK"/>
    <property type="match status" value="2"/>
</dbReference>
<dbReference type="PRINTS" id="PR00759">
    <property type="entry name" value="BASICPTASE"/>
</dbReference>
<dbReference type="CDD" id="cd00109">
    <property type="entry name" value="Kunitz-type"/>
    <property type="match status" value="2"/>
</dbReference>
<feature type="disulfide bond" evidence="6">
    <location>
        <begin position="226"/>
        <end position="233"/>
    </location>
</feature>
<dbReference type="SMART" id="SM00211">
    <property type="entry name" value="TY"/>
    <property type="match status" value="2"/>
</dbReference>
<gene>
    <name evidence="14" type="primary">LOC101239976</name>
</gene>
<proteinExistence type="predicted"/>
<dbReference type="InterPro" id="IPR036880">
    <property type="entry name" value="Kunitz_BPTI_sf"/>
</dbReference>
<feature type="domain" description="Thyroglobulin type-1" evidence="11">
    <location>
        <begin position="320"/>
        <end position="380"/>
    </location>
</feature>
<evidence type="ECO:0000256" key="1">
    <source>
        <dbReference type="ARBA" id="ARBA00004613"/>
    </source>
</evidence>
<dbReference type="CDD" id="cd22593">
    <property type="entry name" value="Kunitz_conkunitzin"/>
    <property type="match status" value="1"/>
</dbReference>
<evidence type="ECO:0000256" key="6">
    <source>
        <dbReference type="PROSITE-ProRule" id="PRU00500"/>
    </source>
</evidence>
<dbReference type="InterPro" id="IPR003582">
    <property type="entry name" value="ShKT_dom"/>
</dbReference>
<keyword evidence="3" id="KW-0646">Protease inhibitor</keyword>
<dbReference type="InterPro" id="IPR020901">
    <property type="entry name" value="Prtase_inh_Kunz-CS"/>
</dbReference>
<dbReference type="PROSITE" id="PS00484">
    <property type="entry name" value="THYROGLOBULIN_1_1"/>
    <property type="match status" value="2"/>
</dbReference>
<accession>A0ABM4CN93</accession>
<dbReference type="InterPro" id="IPR050098">
    <property type="entry name" value="TFPI/VKTCI-like"/>
</dbReference>
<feature type="domain" description="BPTI/Kunitz inhibitor" evidence="10">
    <location>
        <begin position="2777"/>
        <end position="2827"/>
    </location>
</feature>
<feature type="domain" description="ShKT" evidence="12">
    <location>
        <begin position="2831"/>
        <end position="2866"/>
    </location>
</feature>
<dbReference type="SMART" id="SM00131">
    <property type="entry name" value="KU"/>
    <property type="match status" value="5"/>
</dbReference>
<organism evidence="13 14">
    <name type="scientific">Hydra vulgaris</name>
    <name type="common">Hydra</name>
    <name type="synonym">Hydra attenuata</name>
    <dbReference type="NCBI Taxonomy" id="6087"/>
    <lineage>
        <taxon>Eukaryota</taxon>
        <taxon>Metazoa</taxon>
        <taxon>Cnidaria</taxon>
        <taxon>Hydrozoa</taxon>
        <taxon>Hydroidolina</taxon>
        <taxon>Anthoathecata</taxon>
        <taxon>Aplanulata</taxon>
        <taxon>Hydridae</taxon>
        <taxon>Hydra</taxon>
    </lineage>
</organism>
<dbReference type="PROSITE" id="PS00280">
    <property type="entry name" value="BPTI_KUNITZ_1"/>
    <property type="match status" value="4"/>
</dbReference>
<evidence type="ECO:0000256" key="4">
    <source>
        <dbReference type="ARBA" id="ARBA00022900"/>
    </source>
</evidence>
<reference evidence="14" key="1">
    <citation type="submission" date="2025-08" db="UniProtKB">
        <authorList>
            <consortium name="RefSeq"/>
        </authorList>
    </citation>
    <scope>IDENTIFICATION</scope>
</reference>
<dbReference type="SMART" id="SM00254">
    <property type="entry name" value="ShKT"/>
    <property type="match status" value="2"/>
</dbReference>
<evidence type="ECO:0000256" key="8">
    <source>
        <dbReference type="SAM" id="MobiDB-lite"/>
    </source>
</evidence>